<dbReference type="InterPro" id="IPR011066">
    <property type="entry name" value="MscS_channel_C_sf"/>
</dbReference>
<accession>A0A381SLV8</accession>
<dbReference type="SUPFAM" id="SSF82689">
    <property type="entry name" value="Mechanosensitive channel protein MscS (YggB), C-terminal domain"/>
    <property type="match status" value="1"/>
</dbReference>
<dbReference type="GO" id="GO:0016020">
    <property type="term" value="C:membrane"/>
    <property type="evidence" value="ECO:0007669"/>
    <property type="project" value="InterPro"/>
</dbReference>
<gene>
    <name evidence="1" type="ORF">METZ01_LOCUS57122</name>
</gene>
<dbReference type="EMBL" id="UINC01003208">
    <property type="protein sequence ID" value="SVA04268.1"/>
    <property type="molecule type" value="Genomic_DNA"/>
</dbReference>
<reference evidence="1" key="1">
    <citation type="submission" date="2018-05" db="EMBL/GenBank/DDBJ databases">
        <authorList>
            <person name="Lanie J.A."/>
            <person name="Ng W.-L."/>
            <person name="Kazmierczak K.M."/>
            <person name="Andrzejewski T.M."/>
            <person name="Davidsen T.M."/>
            <person name="Wayne K.J."/>
            <person name="Tettelin H."/>
            <person name="Glass J.I."/>
            <person name="Rusch D."/>
            <person name="Podicherti R."/>
            <person name="Tsui H.-C.T."/>
            <person name="Winkler M.E."/>
        </authorList>
    </citation>
    <scope>NUCLEOTIDE SEQUENCE</scope>
</reference>
<protein>
    <submittedName>
        <fullName evidence="1">Uncharacterized protein</fullName>
    </submittedName>
</protein>
<organism evidence="1">
    <name type="scientific">marine metagenome</name>
    <dbReference type="NCBI Taxonomy" id="408172"/>
    <lineage>
        <taxon>unclassified sequences</taxon>
        <taxon>metagenomes</taxon>
        <taxon>ecological metagenomes</taxon>
    </lineage>
</organism>
<sequence length="55" mass="6554">MSIIFDVRLMVCEFKIQSPVKHEFIKRLHRRFSDEGIEISFPIRTVMMKSDPDQA</sequence>
<proteinExistence type="predicted"/>
<dbReference type="Gene3D" id="3.30.70.100">
    <property type="match status" value="1"/>
</dbReference>
<evidence type="ECO:0000313" key="1">
    <source>
        <dbReference type="EMBL" id="SVA04268.1"/>
    </source>
</evidence>
<name>A0A381SLV8_9ZZZZ</name>
<dbReference type="AlphaFoldDB" id="A0A381SLV8"/>